<dbReference type="Pfam" id="PF01810">
    <property type="entry name" value="LysE"/>
    <property type="match status" value="1"/>
</dbReference>
<sequence length="176" mass="18645">MDFLLRGLIVGVSIAAPVGPIGLLCIQRTVIQGRTSGFVSGLGAATADAVYGSVAGFGLDLVSNFLIGQRMWIHLIGGALLLLLGIKMLLTSPFEQAAQTKHTVRGIWWSYLSTFLLTITNPMTILSFVAVFAALGVANSSNDYVSASFTVIDRAVKPRALAMGISGARREAKVLY</sequence>
<evidence type="ECO:0000256" key="4">
    <source>
        <dbReference type="ARBA" id="ARBA00022989"/>
    </source>
</evidence>
<dbReference type="PANTHER" id="PTHR30086">
    <property type="entry name" value="ARGININE EXPORTER PROTEIN ARGO"/>
    <property type="match status" value="1"/>
</dbReference>
<dbReference type="AlphaFoldDB" id="A0A2T2WQ35"/>
<feature type="transmembrane region" description="Helical" evidence="6">
    <location>
        <begin position="111"/>
        <end position="135"/>
    </location>
</feature>
<dbReference type="PANTHER" id="PTHR30086:SF20">
    <property type="entry name" value="ARGININE EXPORTER PROTEIN ARGO-RELATED"/>
    <property type="match status" value="1"/>
</dbReference>
<feature type="transmembrane region" description="Helical" evidence="6">
    <location>
        <begin position="6"/>
        <end position="26"/>
    </location>
</feature>
<evidence type="ECO:0000256" key="6">
    <source>
        <dbReference type="SAM" id="Phobius"/>
    </source>
</evidence>
<evidence type="ECO:0000313" key="8">
    <source>
        <dbReference type="Proteomes" id="UP000242699"/>
    </source>
</evidence>
<feature type="transmembrane region" description="Helical" evidence="6">
    <location>
        <begin position="71"/>
        <end position="90"/>
    </location>
</feature>
<dbReference type="GO" id="GO:0015171">
    <property type="term" value="F:amino acid transmembrane transporter activity"/>
    <property type="evidence" value="ECO:0007669"/>
    <property type="project" value="TreeGrafter"/>
</dbReference>
<organism evidence="7 8">
    <name type="scientific">Sulfobacillus benefaciens</name>
    <dbReference type="NCBI Taxonomy" id="453960"/>
    <lineage>
        <taxon>Bacteria</taxon>
        <taxon>Bacillati</taxon>
        <taxon>Bacillota</taxon>
        <taxon>Clostridia</taxon>
        <taxon>Eubacteriales</taxon>
        <taxon>Clostridiales Family XVII. Incertae Sedis</taxon>
        <taxon>Sulfobacillus</taxon>
    </lineage>
</organism>
<evidence type="ECO:0000256" key="1">
    <source>
        <dbReference type="ARBA" id="ARBA00004651"/>
    </source>
</evidence>
<gene>
    <name evidence="7" type="ORF">C7B43_19355</name>
</gene>
<accession>A0A2T2WQ35</accession>
<dbReference type="Proteomes" id="UP000242699">
    <property type="component" value="Unassembled WGS sequence"/>
</dbReference>
<feature type="transmembrane region" description="Helical" evidence="6">
    <location>
        <begin position="38"/>
        <end position="59"/>
    </location>
</feature>
<dbReference type="GO" id="GO:0005886">
    <property type="term" value="C:plasma membrane"/>
    <property type="evidence" value="ECO:0007669"/>
    <property type="project" value="UniProtKB-SubCell"/>
</dbReference>
<keyword evidence="3 6" id="KW-0812">Transmembrane</keyword>
<keyword evidence="4 6" id="KW-1133">Transmembrane helix</keyword>
<evidence type="ECO:0000256" key="3">
    <source>
        <dbReference type="ARBA" id="ARBA00022692"/>
    </source>
</evidence>
<evidence type="ECO:0000313" key="7">
    <source>
        <dbReference type="EMBL" id="PSR24342.1"/>
    </source>
</evidence>
<keyword evidence="5 6" id="KW-0472">Membrane</keyword>
<dbReference type="EMBL" id="PXYT01000082">
    <property type="protein sequence ID" value="PSR24342.1"/>
    <property type="molecule type" value="Genomic_DNA"/>
</dbReference>
<comment type="caution">
    <text evidence="7">The sequence shown here is derived from an EMBL/GenBank/DDBJ whole genome shotgun (WGS) entry which is preliminary data.</text>
</comment>
<evidence type="ECO:0000256" key="2">
    <source>
        <dbReference type="ARBA" id="ARBA00022475"/>
    </source>
</evidence>
<name>A0A2T2WQ35_9FIRM</name>
<comment type="subcellular location">
    <subcellularLocation>
        <location evidence="1">Cell membrane</location>
        <topology evidence="1">Multi-pass membrane protein</topology>
    </subcellularLocation>
</comment>
<keyword evidence="2" id="KW-1003">Cell membrane</keyword>
<protein>
    <submittedName>
        <fullName evidence="7">Lysine transporter LysE</fullName>
    </submittedName>
</protein>
<evidence type="ECO:0000256" key="5">
    <source>
        <dbReference type="ARBA" id="ARBA00023136"/>
    </source>
</evidence>
<proteinExistence type="predicted"/>
<dbReference type="InterPro" id="IPR001123">
    <property type="entry name" value="LeuE-type"/>
</dbReference>
<reference evidence="7 8" key="1">
    <citation type="journal article" date="2014" name="BMC Genomics">
        <title>Comparison of environmental and isolate Sulfobacillus genomes reveals diverse carbon, sulfur, nitrogen, and hydrogen metabolisms.</title>
        <authorList>
            <person name="Justice N.B."/>
            <person name="Norman A."/>
            <person name="Brown C.T."/>
            <person name="Singh A."/>
            <person name="Thomas B.C."/>
            <person name="Banfield J.F."/>
        </authorList>
    </citation>
    <scope>NUCLEOTIDE SEQUENCE [LARGE SCALE GENOMIC DNA]</scope>
    <source>
        <strain evidence="7">AMDSBA1</strain>
    </source>
</reference>